<name>A0AA47MQY3_MERPO</name>
<evidence type="ECO:0000313" key="7">
    <source>
        <dbReference type="Proteomes" id="UP001174136"/>
    </source>
</evidence>
<dbReference type="PANTHER" id="PTHR46811:SF1">
    <property type="entry name" value="COILED-COIL-HELIX-COILED-COIL-HELIX DOMAIN-CONTAINING PROTEIN 7"/>
    <property type="match status" value="1"/>
</dbReference>
<dbReference type="InterPro" id="IPR009069">
    <property type="entry name" value="Cys_alpha_HP_mot_SF"/>
</dbReference>
<comment type="subcellular location">
    <subcellularLocation>
        <location evidence="1">Mitochondrion intermembrane space</location>
    </subcellularLocation>
</comment>
<dbReference type="InterPro" id="IPR051040">
    <property type="entry name" value="COX23"/>
</dbReference>
<dbReference type="PANTHER" id="PTHR46811">
    <property type="entry name" value="COILED-COIL-HELIX-COILED-COIL-HELIX DOMAIN-CONTAINING PROTEIN 7"/>
    <property type="match status" value="1"/>
</dbReference>
<accession>A0AA47MQY3</accession>
<dbReference type="PROSITE" id="PS51808">
    <property type="entry name" value="CHCH"/>
    <property type="match status" value="1"/>
</dbReference>
<comment type="caution">
    <text evidence="6">The sequence shown here is derived from an EMBL/GenBank/DDBJ whole genome shotgun (WGS) entry which is preliminary data.</text>
</comment>
<dbReference type="Proteomes" id="UP001174136">
    <property type="component" value="Unassembled WGS sequence"/>
</dbReference>
<evidence type="ECO:0000313" key="6">
    <source>
        <dbReference type="EMBL" id="KAK0144649.1"/>
    </source>
</evidence>
<gene>
    <name evidence="6" type="primary">CHCHD7</name>
    <name evidence="6" type="ORF">N1851_016991</name>
</gene>
<keyword evidence="2" id="KW-0496">Mitochondrion</keyword>
<sequence length="185" mass="21774">MDKNTHKLRNQDINPCIEESDGSQRCLDANNYDKAMCSAYFIKYKNCRKYWHNIMIERRRGGVKPDMPTAEERREILAAIGGKPLPVWISPLIWAANRLHSDRARRRKAYRLMQRKLVFHNVGVKEEGERHPTYVYPEQVKTLIRSVFPEDICDYPDPCHQQAEDTTARLLRRQETSGGNRWSPF</sequence>
<dbReference type="SUPFAM" id="SSF47072">
    <property type="entry name" value="Cysteine alpha-hairpin motif"/>
    <property type="match status" value="1"/>
</dbReference>
<proteinExistence type="inferred from homology"/>
<comment type="similarity">
    <text evidence="4">Belongs to the CHCHD7 family.</text>
</comment>
<organism evidence="6 7">
    <name type="scientific">Merluccius polli</name>
    <name type="common">Benguela hake</name>
    <name type="synonym">Merluccius cadenati</name>
    <dbReference type="NCBI Taxonomy" id="89951"/>
    <lineage>
        <taxon>Eukaryota</taxon>
        <taxon>Metazoa</taxon>
        <taxon>Chordata</taxon>
        <taxon>Craniata</taxon>
        <taxon>Vertebrata</taxon>
        <taxon>Euteleostomi</taxon>
        <taxon>Actinopterygii</taxon>
        <taxon>Neopterygii</taxon>
        <taxon>Teleostei</taxon>
        <taxon>Neoteleostei</taxon>
        <taxon>Acanthomorphata</taxon>
        <taxon>Zeiogadaria</taxon>
        <taxon>Gadariae</taxon>
        <taxon>Gadiformes</taxon>
        <taxon>Gadoidei</taxon>
        <taxon>Merlucciidae</taxon>
        <taxon>Merluccius</taxon>
    </lineage>
</organism>
<evidence type="ECO:0000256" key="5">
    <source>
        <dbReference type="ARBA" id="ARBA00039509"/>
    </source>
</evidence>
<evidence type="ECO:0000256" key="4">
    <source>
        <dbReference type="ARBA" id="ARBA00038205"/>
    </source>
</evidence>
<protein>
    <recommendedName>
        <fullName evidence="5">Coiled-coil-helix-coiled-coil-helix domain-containing protein 7</fullName>
    </recommendedName>
</protein>
<dbReference type="GO" id="GO:0033108">
    <property type="term" value="P:mitochondrial respiratory chain complex assembly"/>
    <property type="evidence" value="ECO:0007669"/>
    <property type="project" value="TreeGrafter"/>
</dbReference>
<evidence type="ECO:0000256" key="3">
    <source>
        <dbReference type="ARBA" id="ARBA00023157"/>
    </source>
</evidence>
<evidence type="ECO:0000256" key="1">
    <source>
        <dbReference type="ARBA" id="ARBA00004569"/>
    </source>
</evidence>
<reference evidence="6" key="1">
    <citation type="journal article" date="2023" name="Front. Mar. Sci.">
        <title>A new Merluccius polli reference genome to investigate the effects of global change in West African waters.</title>
        <authorList>
            <person name="Mateo J.L."/>
            <person name="Blanco-Fernandez C."/>
            <person name="Garcia-Vazquez E."/>
            <person name="Machado-Schiaffino G."/>
        </authorList>
    </citation>
    <scope>NUCLEOTIDE SEQUENCE</scope>
    <source>
        <strain evidence="6">C29</strain>
        <tissue evidence="6">Fin</tissue>
    </source>
</reference>
<evidence type="ECO:0000256" key="2">
    <source>
        <dbReference type="ARBA" id="ARBA00023128"/>
    </source>
</evidence>
<dbReference type="GO" id="GO:0005758">
    <property type="term" value="C:mitochondrial intermembrane space"/>
    <property type="evidence" value="ECO:0007669"/>
    <property type="project" value="UniProtKB-SubCell"/>
</dbReference>
<keyword evidence="7" id="KW-1185">Reference proteome</keyword>
<dbReference type="AlphaFoldDB" id="A0AA47MQY3"/>
<dbReference type="EMBL" id="JAOPHQ010003127">
    <property type="protein sequence ID" value="KAK0144649.1"/>
    <property type="molecule type" value="Genomic_DNA"/>
</dbReference>
<keyword evidence="3" id="KW-1015">Disulfide bond</keyword>